<dbReference type="InterPro" id="IPR048628">
    <property type="entry name" value="Sec3_C"/>
</dbReference>
<feature type="compositionally biased region" description="Polar residues" evidence="5">
    <location>
        <begin position="549"/>
        <end position="564"/>
    </location>
</feature>
<dbReference type="SMART" id="SM01313">
    <property type="entry name" value="Sec3-PIP2_bind"/>
    <property type="match status" value="1"/>
</dbReference>
<evidence type="ECO:0000256" key="1">
    <source>
        <dbReference type="ARBA" id="ARBA00006518"/>
    </source>
</evidence>
<keyword evidence="2" id="KW-0813">Transport</keyword>
<feature type="region of interest" description="Disordered" evidence="5">
    <location>
        <begin position="476"/>
        <end position="503"/>
    </location>
</feature>
<evidence type="ECO:0000256" key="5">
    <source>
        <dbReference type="SAM" id="MobiDB-lite"/>
    </source>
</evidence>
<feature type="region of interest" description="Disordered" evidence="5">
    <location>
        <begin position="545"/>
        <end position="564"/>
    </location>
</feature>
<dbReference type="Proteomes" id="UP000000768">
    <property type="component" value="Chromosome 5"/>
</dbReference>
<reference evidence="8" key="2">
    <citation type="journal article" date="2018" name="Plant J.">
        <title>The Sorghum bicolor reference genome: improved assembly, gene annotations, a transcriptome atlas, and signatures of genome organization.</title>
        <authorList>
            <person name="McCormick R.F."/>
            <person name="Truong S.K."/>
            <person name="Sreedasyam A."/>
            <person name="Jenkins J."/>
            <person name="Shu S."/>
            <person name="Sims D."/>
            <person name="Kennedy M."/>
            <person name="Amirebrahimi M."/>
            <person name="Weers B.D."/>
            <person name="McKinley B."/>
            <person name="Mattison A."/>
            <person name="Morishige D.T."/>
            <person name="Grimwood J."/>
            <person name="Schmutz J."/>
            <person name="Mullet J.E."/>
        </authorList>
    </citation>
    <scope>NUCLEOTIDE SEQUENCE [LARGE SCALE GENOMIC DNA]</scope>
    <source>
        <strain evidence="8">cv. BTx623</strain>
    </source>
</reference>
<dbReference type="PANTHER" id="PTHR16092">
    <property type="entry name" value="SEC3/SYNTAXIN-RELATED"/>
    <property type="match status" value="1"/>
</dbReference>
<evidence type="ECO:0000313" key="8">
    <source>
        <dbReference type="Proteomes" id="UP000000768"/>
    </source>
</evidence>
<evidence type="ECO:0000256" key="4">
    <source>
        <dbReference type="ARBA" id="ARBA00023054"/>
    </source>
</evidence>
<dbReference type="InterPro" id="IPR019160">
    <property type="entry name" value="Sec3_CC"/>
</dbReference>
<feature type="compositionally biased region" description="Polar residues" evidence="5">
    <location>
        <begin position="476"/>
        <end position="489"/>
    </location>
</feature>
<evidence type="ECO:0000259" key="6">
    <source>
        <dbReference type="SMART" id="SM01313"/>
    </source>
</evidence>
<dbReference type="Gramene" id="OQU83304">
    <property type="protein sequence ID" value="OQU83304"/>
    <property type="gene ID" value="SORBI_3005G106700"/>
</dbReference>
<dbReference type="GO" id="GO:0000145">
    <property type="term" value="C:exocyst"/>
    <property type="evidence" value="ECO:0007669"/>
    <property type="project" value="InterPro"/>
</dbReference>
<dbReference type="Pfam" id="PF20654">
    <property type="entry name" value="Sec3_C-term"/>
    <property type="match status" value="1"/>
</dbReference>
<dbReference type="PANTHER" id="PTHR16092:SF29">
    <property type="entry name" value="EXPRESSED PROTEIN"/>
    <property type="match status" value="1"/>
</dbReference>
<dbReference type="GO" id="GO:0006887">
    <property type="term" value="P:exocytosis"/>
    <property type="evidence" value="ECO:0007669"/>
    <property type="project" value="UniProtKB-KW"/>
</dbReference>
<dbReference type="ExpressionAtlas" id="A0A1Z5RHU7">
    <property type="expression patterns" value="baseline and differential"/>
</dbReference>
<dbReference type="InterPro" id="IPR028258">
    <property type="entry name" value="Sec3-PIP2_bind"/>
</dbReference>
<organism evidence="7 8">
    <name type="scientific">Sorghum bicolor</name>
    <name type="common">Sorghum</name>
    <name type="synonym">Sorghum vulgare</name>
    <dbReference type="NCBI Taxonomy" id="4558"/>
    <lineage>
        <taxon>Eukaryota</taxon>
        <taxon>Viridiplantae</taxon>
        <taxon>Streptophyta</taxon>
        <taxon>Embryophyta</taxon>
        <taxon>Tracheophyta</taxon>
        <taxon>Spermatophyta</taxon>
        <taxon>Magnoliopsida</taxon>
        <taxon>Liliopsida</taxon>
        <taxon>Poales</taxon>
        <taxon>Poaceae</taxon>
        <taxon>PACMAD clade</taxon>
        <taxon>Panicoideae</taxon>
        <taxon>Andropogonodae</taxon>
        <taxon>Andropogoneae</taxon>
        <taxon>Sorghinae</taxon>
        <taxon>Sorghum</taxon>
    </lineage>
</organism>
<sequence>MARSSADDMELKRGCEAGILAKGDRDKVVMCMRVAKSRGGGGGLAKVKLTSRHNMAKPRVLAVTAKVKGQKTKSFLRVLKYSNGGVLEPAKVYKIKHLHKIEVAQNDPSGCTFVLGFDNLKSQSIAPPQWTMRNKEDRNRLLMCILNMCKEHLGNIPKVVGMDVVEMAIWAKNTQAKVTQVSNKDGPVESLVLEAESQVIVEKDLVSQEEEEDIETLLGNYVMAIGEAEAFSERMKRELVALESANVYALMETESVVEEVLQGLEVASICVEDMDEWLGIFNTKLRHMREDIKSIEWRNNRLELQSDSNVALIDEVDKLLVLLQIPPEYEASLTGGSFDEGNMVKNIEACDWLTSAIKNLEASNIDPIYVKLRAVREKRAEFVLLKCTFVRRASEFLRNYFPSLIDSMLNDKGNFSERGHLQRPDHADMRYKCRTYARLLQHIKSLDKSCMMPLRKAYCHSLNMLIRRESRDFSNELRNSSKASKSSTPLFEGPAGANQPASITDSPADAYSKMITVFIPLLVDESSFLAHFMCFEVSALSQSDASSSNPNAESTSTSSVALEASASKTSNNPAELGALNQCLQELLDGIQEDFYALVDWAFKLDPLSCISMHGITDRYLSGQKAEVSGYVQVLLDDLETRITILFSRFVDDACYQIEKYERNVRQVGVVPYIPRFSQLAARMEQYINGSRDLVDQAYTKIVSIMFVILEKIAQVEPKYVDIVLLENYAAFQHRIFVPRTSSFDVTARGPSTPCSYLRRPLLPASLSPLLRRPSGTAASVTPARRPFSTLLTLHRSPALSLQMINYVMPAS</sequence>
<keyword evidence="8" id="KW-1185">Reference proteome</keyword>
<reference evidence="7 8" key="1">
    <citation type="journal article" date="2009" name="Nature">
        <title>The Sorghum bicolor genome and the diversification of grasses.</title>
        <authorList>
            <person name="Paterson A.H."/>
            <person name="Bowers J.E."/>
            <person name="Bruggmann R."/>
            <person name="Dubchak I."/>
            <person name="Grimwood J."/>
            <person name="Gundlach H."/>
            <person name="Haberer G."/>
            <person name="Hellsten U."/>
            <person name="Mitros T."/>
            <person name="Poliakov A."/>
            <person name="Schmutz J."/>
            <person name="Spannagl M."/>
            <person name="Tang H."/>
            <person name="Wang X."/>
            <person name="Wicker T."/>
            <person name="Bharti A.K."/>
            <person name="Chapman J."/>
            <person name="Feltus F.A."/>
            <person name="Gowik U."/>
            <person name="Grigoriev I.V."/>
            <person name="Lyons E."/>
            <person name="Maher C.A."/>
            <person name="Martis M."/>
            <person name="Narechania A."/>
            <person name="Otillar R.P."/>
            <person name="Penning B.W."/>
            <person name="Salamov A.A."/>
            <person name="Wang Y."/>
            <person name="Zhang L."/>
            <person name="Carpita N.C."/>
            <person name="Freeling M."/>
            <person name="Gingle A.R."/>
            <person name="Hash C.T."/>
            <person name="Keller B."/>
            <person name="Klein P."/>
            <person name="Kresovich S."/>
            <person name="McCann M.C."/>
            <person name="Ming R."/>
            <person name="Peterson D.G."/>
            <person name="Mehboob-ur-Rahman"/>
            <person name="Ware D."/>
            <person name="Westhoff P."/>
            <person name="Mayer K.F."/>
            <person name="Messing J."/>
            <person name="Rokhsar D.S."/>
        </authorList>
    </citation>
    <scope>NUCLEOTIDE SEQUENCE [LARGE SCALE GENOMIC DNA]</scope>
    <source>
        <strain evidence="8">cv. BTx623</strain>
    </source>
</reference>
<keyword evidence="3" id="KW-0268">Exocytosis</keyword>
<feature type="domain" description="Exocyst complex component Sec3 PIP2-binding N-terminal" evidence="6">
    <location>
        <begin position="54"/>
        <end position="152"/>
    </location>
</feature>
<evidence type="ECO:0000256" key="3">
    <source>
        <dbReference type="ARBA" id="ARBA00022483"/>
    </source>
</evidence>
<dbReference type="Pfam" id="PF15277">
    <property type="entry name" value="Sec3-PIP2_bind"/>
    <property type="match status" value="1"/>
</dbReference>
<keyword evidence="4" id="KW-0175">Coiled coil</keyword>
<dbReference type="Pfam" id="PF09763">
    <property type="entry name" value="Sec3_CC"/>
    <property type="match status" value="1"/>
</dbReference>
<evidence type="ECO:0000313" key="7">
    <source>
        <dbReference type="EMBL" id="OQU83304.1"/>
    </source>
</evidence>
<comment type="similarity">
    <text evidence="1">Belongs to the SEC3 family.</text>
</comment>
<proteinExistence type="inferred from homology"/>
<name>A0A1Z5RHU7_SORBI</name>
<gene>
    <name evidence="7" type="ORF">SORBI_3005G106700</name>
</gene>
<dbReference type="EMBL" id="CM000764">
    <property type="protein sequence ID" value="OQU83304.1"/>
    <property type="molecule type" value="Genomic_DNA"/>
</dbReference>
<accession>A0A1Z5RHU7</accession>
<evidence type="ECO:0000256" key="2">
    <source>
        <dbReference type="ARBA" id="ARBA00022448"/>
    </source>
</evidence>
<dbReference type="AlphaFoldDB" id="A0A1Z5RHU7"/>
<protein>
    <recommendedName>
        <fullName evidence="6">Exocyst complex component Sec3 PIP2-binding N-terminal domain-containing protein</fullName>
    </recommendedName>
</protein>